<proteinExistence type="predicted"/>
<evidence type="ECO:0000313" key="3">
    <source>
        <dbReference type="Proteomes" id="UP000249135"/>
    </source>
</evidence>
<reference evidence="2 3" key="1">
    <citation type="submission" date="2017-08" db="EMBL/GenBank/DDBJ databases">
        <title>Infants hospitalized years apart are colonized by the same room-sourced microbial strains.</title>
        <authorList>
            <person name="Brooks B."/>
            <person name="Olm M.R."/>
            <person name="Firek B.A."/>
            <person name="Baker R."/>
            <person name="Thomas B.C."/>
            <person name="Morowitz M.J."/>
            <person name="Banfield J.F."/>
        </authorList>
    </citation>
    <scope>NUCLEOTIDE SEQUENCE [LARGE SCALE GENOMIC DNA]</scope>
    <source>
        <strain evidence="2">S2_005_003_R2_41</strain>
    </source>
</reference>
<comment type="caution">
    <text evidence="2">The sequence shown here is derived from an EMBL/GenBank/DDBJ whole genome shotgun (WGS) entry which is preliminary data.</text>
</comment>
<protein>
    <submittedName>
        <fullName evidence="2">Uncharacterized protein</fullName>
    </submittedName>
</protein>
<feature type="transmembrane region" description="Helical" evidence="1">
    <location>
        <begin position="25"/>
        <end position="48"/>
    </location>
</feature>
<evidence type="ECO:0000256" key="1">
    <source>
        <dbReference type="SAM" id="Phobius"/>
    </source>
</evidence>
<sequence length="149" mass="16020">MRSDSASPPRQLVEVWGDTADTRHLAWAIVIGIGISLTGFLIASRILVAHVSSPELARAYAMLAGLAGCVLSGVICAFIFQPKRDVVEGAASDPAWREEVVAQLAEEHGGLGSMDDLPPVVAREMKELEIYELFAQHDPAHATHRKAVP</sequence>
<keyword evidence="1" id="KW-0472">Membrane</keyword>
<gene>
    <name evidence="2" type="ORF">DI563_31840</name>
</gene>
<dbReference type="Proteomes" id="UP000249135">
    <property type="component" value="Unassembled WGS sequence"/>
</dbReference>
<evidence type="ECO:0000313" key="2">
    <source>
        <dbReference type="EMBL" id="PZQ56844.1"/>
    </source>
</evidence>
<keyword evidence="1" id="KW-0812">Transmembrane</keyword>
<dbReference type="AlphaFoldDB" id="A0A2W5NV70"/>
<accession>A0A2W5NV70</accession>
<organism evidence="2 3">
    <name type="scientific">Variovorax paradoxus</name>
    <dbReference type="NCBI Taxonomy" id="34073"/>
    <lineage>
        <taxon>Bacteria</taxon>
        <taxon>Pseudomonadati</taxon>
        <taxon>Pseudomonadota</taxon>
        <taxon>Betaproteobacteria</taxon>
        <taxon>Burkholderiales</taxon>
        <taxon>Comamonadaceae</taxon>
        <taxon>Variovorax</taxon>
    </lineage>
</organism>
<name>A0A2W5NV70_VARPD</name>
<dbReference type="EMBL" id="QFPP01000857">
    <property type="protein sequence ID" value="PZQ56844.1"/>
    <property type="molecule type" value="Genomic_DNA"/>
</dbReference>
<keyword evidence="1" id="KW-1133">Transmembrane helix</keyword>
<feature type="transmembrane region" description="Helical" evidence="1">
    <location>
        <begin position="60"/>
        <end position="80"/>
    </location>
</feature>